<dbReference type="GO" id="GO:0009897">
    <property type="term" value="C:external side of plasma membrane"/>
    <property type="evidence" value="ECO:0007669"/>
    <property type="project" value="TreeGrafter"/>
</dbReference>
<evidence type="ECO:0000259" key="13">
    <source>
        <dbReference type="PROSITE" id="PS50835"/>
    </source>
</evidence>
<keyword evidence="2" id="KW-1003">Cell membrane</keyword>
<feature type="domain" description="Ig-like" evidence="13">
    <location>
        <begin position="161"/>
        <end position="228"/>
    </location>
</feature>
<dbReference type="InterPro" id="IPR051713">
    <property type="entry name" value="T-cell_Activation_Regulation"/>
</dbReference>
<keyword evidence="9" id="KW-0325">Glycoprotein</keyword>
<comment type="caution">
    <text evidence="14">The sequence shown here is derived from an EMBL/GenBank/DDBJ whole genome shotgun (WGS) entry which is preliminary data.</text>
</comment>
<dbReference type="AlphaFoldDB" id="A0AAW2A738"/>
<comment type="subcellular location">
    <subcellularLocation>
        <location evidence="1">Cell membrane</location>
        <topology evidence="1">Single-pass type I membrane protein</topology>
    </subcellularLocation>
</comment>
<dbReference type="SMART" id="SM00409">
    <property type="entry name" value="IG"/>
    <property type="match status" value="2"/>
</dbReference>
<sequence>MCVYERRSVSHTERIDMFLKQVTNCLLFLTLICLPHTDAESIRADEGATVHLPCHSPPDDSEQVSVKWTKNSATSKNICQWTFNKNTGSSSGDCIPRFTFNRTSLTLSIENFQSSDSGNYSCKTTRMIPPPTLDDISNVILHVAGLSLQQLNSSNDTCVHLLCSLESLKRELVNFTWSGKDQRSLQTFTSYDMKSELRLCKPDWSDGDMITCHANYSNSQTQTYTTYTKSIPLTSQHASDKGSDHTLFVTMTAKQLIIICSAAAGLILCIIIIIIVVLCKCRKRDENGSIVFSNKVYENFSFAMSRQNTQSIAKAQTEECIYEN</sequence>
<dbReference type="GO" id="GO:0042102">
    <property type="term" value="P:positive regulation of T cell proliferation"/>
    <property type="evidence" value="ECO:0007669"/>
    <property type="project" value="TreeGrafter"/>
</dbReference>
<dbReference type="GO" id="GO:0042130">
    <property type="term" value="P:negative regulation of T cell proliferation"/>
    <property type="evidence" value="ECO:0007669"/>
    <property type="project" value="TreeGrafter"/>
</dbReference>
<dbReference type="GO" id="GO:0007166">
    <property type="term" value="P:cell surface receptor signaling pathway"/>
    <property type="evidence" value="ECO:0007669"/>
    <property type="project" value="TreeGrafter"/>
</dbReference>
<keyword evidence="6 11" id="KW-0472">Membrane</keyword>
<dbReference type="InterPro" id="IPR013106">
    <property type="entry name" value="Ig_V-set"/>
</dbReference>
<evidence type="ECO:0000313" key="14">
    <source>
        <dbReference type="EMBL" id="KAK9968359.1"/>
    </source>
</evidence>
<dbReference type="Gene3D" id="2.60.40.10">
    <property type="entry name" value="Immunoglobulins"/>
    <property type="match status" value="1"/>
</dbReference>
<dbReference type="GO" id="GO:0031295">
    <property type="term" value="P:T cell costimulation"/>
    <property type="evidence" value="ECO:0007669"/>
    <property type="project" value="TreeGrafter"/>
</dbReference>
<keyword evidence="8" id="KW-0675">Receptor</keyword>
<organism evidence="14 15">
    <name type="scientific">Culter alburnus</name>
    <name type="common">Topmouth culter</name>
    <dbReference type="NCBI Taxonomy" id="194366"/>
    <lineage>
        <taxon>Eukaryota</taxon>
        <taxon>Metazoa</taxon>
        <taxon>Chordata</taxon>
        <taxon>Craniata</taxon>
        <taxon>Vertebrata</taxon>
        <taxon>Euteleostomi</taxon>
        <taxon>Actinopterygii</taxon>
        <taxon>Neopterygii</taxon>
        <taxon>Teleostei</taxon>
        <taxon>Ostariophysi</taxon>
        <taxon>Cypriniformes</taxon>
        <taxon>Xenocyprididae</taxon>
        <taxon>Xenocypridinae</taxon>
        <taxon>Culter</taxon>
    </lineage>
</organism>
<accession>A0AAW2A738</accession>
<evidence type="ECO:0000256" key="12">
    <source>
        <dbReference type="SAM" id="SignalP"/>
    </source>
</evidence>
<feature type="transmembrane region" description="Helical" evidence="11">
    <location>
        <begin position="256"/>
        <end position="279"/>
    </location>
</feature>
<dbReference type="Pfam" id="PF07686">
    <property type="entry name" value="V-set"/>
    <property type="match status" value="1"/>
</dbReference>
<dbReference type="SUPFAM" id="SSF48726">
    <property type="entry name" value="Immunoglobulin"/>
    <property type="match status" value="2"/>
</dbReference>
<keyword evidence="5 11" id="KW-1133">Transmembrane helix</keyword>
<evidence type="ECO:0000256" key="10">
    <source>
        <dbReference type="ARBA" id="ARBA00023319"/>
    </source>
</evidence>
<reference evidence="14 15" key="1">
    <citation type="submission" date="2024-05" db="EMBL/GenBank/DDBJ databases">
        <title>A high-quality chromosomal-level genome assembly of Topmouth culter (Culter alburnus).</title>
        <authorList>
            <person name="Zhao H."/>
        </authorList>
    </citation>
    <scope>NUCLEOTIDE SEQUENCE [LARGE SCALE GENOMIC DNA]</scope>
    <source>
        <strain evidence="14">CATC2023</strain>
        <tissue evidence="14">Muscle</tissue>
    </source>
</reference>
<evidence type="ECO:0000256" key="6">
    <source>
        <dbReference type="ARBA" id="ARBA00023136"/>
    </source>
</evidence>
<dbReference type="PROSITE" id="PS50835">
    <property type="entry name" value="IG_LIKE"/>
    <property type="match status" value="2"/>
</dbReference>
<dbReference type="InterPro" id="IPR036179">
    <property type="entry name" value="Ig-like_dom_sf"/>
</dbReference>
<dbReference type="GO" id="GO:0006955">
    <property type="term" value="P:immune response"/>
    <property type="evidence" value="ECO:0007669"/>
    <property type="project" value="TreeGrafter"/>
</dbReference>
<evidence type="ECO:0000256" key="1">
    <source>
        <dbReference type="ARBA" id="ARBA00004251"/>
    </source>
</evidence>
<evidence type="ECO:0000313" key="15">
    <source>
        <dbReference type="Proteomes" id="UP001479290"/>
    </source>
</evidence>
<name>A0AAW2A738_CULAL</name>
<keyword evidence="7" id="KW-1015">Disulfide bond</keyword>
<evidence type="ECO:0000256" key="11">
    <source>
        <dbReference type="SAM" id="Phobius"/>
    </source>
</evidence>
<proteinExistence type="predicted"/>
<dbReference type="GO" id="GO:0071222">
    <property type="term" value="P:cellular response to lipopolysaccharide"/>
    <property type="evidence" value="ECO:0007669"/>
    <property type="project" value="TreeGrafter"/>
</dbReference>
<evidence type="ECO:0000256" key="4">
    <source>
        <dbReference type="ARBA" id="ARBA00022729"/>
    </source>
</evidence>
<keyword evidence="4 12" id="KW-0732">Signal</keyword>
<keyword evidence="10" id="KW-0393">Immunoglobulin domain</keyword>
<dbReference type="InterPro" id="IPR013783">
    <property type="entry name" value="Ig-like_fold"/>
</dbReference>
<dbReference type="InterPro" id="IPR007110">
    <property type="entry name" value="Ig-like_dom"/>
</dbReference>
<feature type="chain" id="PRO_5043385427" description="Ig-like domain-containing protein" evidence="12">
    <location>
        <begin position="40"/>
        <end position="324"/>
    </location>
</feature>
<keyword evidence="15" id="KW-1185">Reference proteome</keyword>
<dbReference type="PANTHER" id="PTHR25466">
    <property type="entry name" value="T-LYMPHOCYTE ACTIVATION ANTIGEN"/>
    <property type="match status" value="1"/>
</dbReference>
<evidence type="ECO:0000256" key="2">
    <source>
        <dbReference type="ARBA" id="ARBA00022475"/>
    </source>
</evidence>
<evidence type="ECO:0000256" key="7">
    <source>
        <dbReference type="ARBA" id="ARBA00023157"/>
    </source>
</evidence>
<evidence type="ECO:0000256" key="9">
    <source>
        <dbReference type="ARBA" id="ARBA00023180"/>
    </source>
</evidence>
<protein>
    <recommendedName>
        <fullName evidence="13">Ig-like domain-containing protein</fullName>
    </recommendedName>
</protein>
<evidence type="ECO:0000256" key="8">
    <source>
        <dbReference type="ARBA" id="ARBA00023170"/>
    </source>
</evidence>
<feature type="signal peptide" evidence="12">
    <location>
        <begin position="1"/>
        <end position="39"/>
    </location>
</feature>
<dbReference type="PANTHER" id="PTHR25466:SF14">
    <property type="entry name" value="BUTYROPHILIN SUBFAMILY 2 MEMBER A2-LIKE-RELATED"/>
    <property type="match status" value="1"/>
</dbReference>
<evidence type="ECO:0000256" key="3">
    <source>
        <dbReference type="ARBA" id="ARBA00022692"/>
    </source>
</evidence>
<keyword evidence="3 11" id="KW-0812">Transmembrane</keyword>
<dbReference type="Proteomes" id="UP001479290">
    <property type="component" value="Unassembled WGS sequence"/>
</dbReference>
<dbReference type="InterPro" id="IPR003599">
    <property type="entry name" value="Ig_sub"/>
</dbReference>
<gene>
    <name evidence="14" type="ORF">ABG768_002689</name>
</gene>
<dbReference type="EMBL" id="JAWDJR010000010">
    <property type="protein sequence ID" value="KAK9968359.1"/>
    <property type="molecule type" value="Genomic_DNA"/>
</dbReference>
<feature type="domain" description="Ig-like" evidence="13">
    <location>
        <begin position="35"/>
        <end position="134"/>
    </location>
</feature>
<evidence type="ECO:0000256" key="5">
    <source>
        <dbReference type="ARBA" id="ARBA00022989"/>
    </source>
</evidence>